<organism evidence="1 2">
    <name type="scientific">Massilia mucilaginosa</name>
    <dbReference type="NCBI Taxonomy" id="2609282"/>
    <lineage>
        <taxon>Bacteria</taxon>
        <taxon>Pseudomonadati</taxon>
        <taxon>Pseudomonadota</taxon>
        <taxon>Betaproteobacteria</taxon>
        <taxon>Burkholderiales</taxon>
        <taxon>Oxalobacteraceae</taxon>
        <taxon>Telluria group</taxon>
        <taxon>Massilia</taxon>
    </lineage>
</organism>
<dbReference type="EMBL" id="WHJH01000002">
    <property type="protein sequence ID" value="NHZ87888.1"/>
    <property type="molecule type" value="Genomic_DNA"/>
</dbReference>
<proteinExistence type="predicted"/>
<dbReference type="RefSeq" id="WP_166870210.1">
    <property type="nucleotide sequence ID" value="NZ_WHJH01000002.1"/>
</dbReference>
<reference evidence="1 2" key="1">
    <citation type="submission" date="2019-10" db="EMBL/GenBank/DDBJ databases">
        <title>Taxonomy of Antarctic Massilia spp.: description of Massilia rubra sp. nov., Massilia aquatica sp. nov., Massilia mucilaginosa sp. nov., Massilia frigida sp. nov. isolated from streams, lakes and regoliths.</title>
        <authorList>
            <person name="Holochova P."/>
            <person name="Sedlacek I."/>
            <person name="Kralova S."/>
            <person name="Maslanova I."/>
            <person name="Busse H.-J."/>
            <person name="Stankova E."/>
            <person name="Vrbovska V."/>
            <person name="Kovarovic V."/>
            <person name="Bartak M."/>
            <person name="Svec P."/>
            <person name="Pantucek R."/>
        </authorList>
    </citation>
    <scope>NUCLEOTIDE SEQUENCE [LARGE SCALE GENOMIC DNA]</scope>
    <source>
        <strain evidence="1 2">CCM 8733</strain>
    </source>
</reference>
<keyword evidence="2" id="KW-1185">Reference proteome</keyword>
<dbReference type="Proteomes" id="UP000609726">
    <property type="component" value="Unassembled WGS sequence"/>
</dbReference>
<gene>
    <name evidence="1" type="ORF">F2P45_02405</name>
</gene>
<name>A0ABX0NM38_9BURK</name>
<accession>A0ABX0NM38</accession>
<comment type="caution">
    <text evidence="1">The sequence shown here is derived from an EMBL/GenBank/DDBJ whole genome shotgun (WGS) entry which is preliminary data.</text>
</comment>
<sequence>MSEKLDCLLNKLAIIEREVSAKKGELTFWGLLKRWSPSESWNLIVSSTWSDGDGHPNAIAYIVDKYYAVCDDSERVLIARVVIIDTDDENLEDLLDAYEIEHGLWQVKRGWYFDQEFERGYIFTCKSRNTAAAPTSQAQSNSS</sequence>
<evidence type="ECO:0000313" key="1">
    <source>
        <dbReference type="EMBL" id="NHZ87888.1"/>
    </source>
</evidence>
<protein>
    <submittedName>
        <fullName evidence="1">Uncharacterized protein</fullName>
    </submittedName>
</protein>
<evidence type="ECO:0000313" key="2">
    <source>
        <dbReference type="Proteomes" id="UP000609726"/>
    </source>
</evidence>